<dbReference type="OrthoDB" id="9811076at2"/>
<dbReference type="InterPro" id="IPR052713">
    <property type="entry name" value="FeoA"/>
</dbReference>
<protein>
    <submittedName>
        <fullName evidence="3">Iron transporter FeoA</fullName>
    </submittedName>
</protein>
<organism evidence="3 4">
    <name type="scientific">Desulfosarcina alkanivorans</name>
    <dbReference type="NCBI Taxonomy" id="571177"/>
    <lineage>
        <taxon>Bacteria</taxon>
        <taxon>Pseudomonadati</taxon>
        <taxon>Thermodesulfobacteriota</taxon>
        <taxon>Desulfobacteria</taxon>
        <taxon>Desulfobacterales</taxon>
        <taxon>Desulfosarcinaceae</taxon>
        <taxon>Desulfosarcina</taxon>
    </lineage>
</organism>
<dbReference type="EMBL" id="AP021874">
    <property type="protein sequence ID" value="BBO67766.1"/>
    <property type="molecule type" value="Genomic_DNA"/>
</dbReference>
<evidence type="ECO:0000313" key="3">
    <source>
        <dbReference type="EMBL" id="BBO67766.1"/>
    </source>
</evidence>
<dbReference type="PANTHER" id="PTHR42954">
    <property type="entry name" value="FE(2+) TRANSPORT PROTEIN A"/>
    <property type="match status" value="1"/>
</dbReference>
<evidence type="ECO:0000313" key="4">
    <source>
        <dbReference type="Proteomes" id="UP000427906"/>
    </source>
</evidence>
<sequence length="78" mass="8653">MKRINVRNMQINQEGTIASVKVGGELGRRIRDMGLVPGAEIRIQGRAPLYDPVALRVKGFTLTLRNNEADHIEVEVNG</sequence>
<dbReference type="AlphaFoldDB" id="A0A5K7YFG0"/>
<keyword evidence="1" id="KW-0408">Iron</keyword>
<dbReference type="Pfam" id="PF04023">
    <property type="entry name" value="FeoA"/>
    <property type="match status" value="1"/>
</dbReference>
<dbReference type="RefSeq" id="WP_155315991.1">
    <property type="nucleotide sequence ID" value="NZ_AP021874.1"/>
</dbReference>
<reference evidence="3 4" key="1">
    <citation type="submission" date="2019-11" db="EMBL/GenBank/DDBJ databases">
        <title>Comparative genomics of hydrocarbon-degrading Desulfosarcina strains.</title>
        <authorList>
            <person name="Watanabe M."/>
            <person name="Kojima H."/>
            <person name="Fukui M."/>
        </authorList>
    </citation>
    <scope>NUCLEOTIDE SEQUENCE [LARGE SCALE GENOMIC DNA]</scope>
    <source>
        <strain evidence="3 4">PL12</strain>
    </source>
</reference>
<dbReference type="PANTHER" id="PTHR42954:SF2">
    <property type="entry name" value="FE(2+) TRANSPORT PROTEIN A"/>
    <property type="match status" value="1"/>
</dbReference>
<evidence type="ECO:0000259" key="2">
    <source>
        <dbReference type="SMART" id="SM00899"/>
    </source>
</evidence>
<dbReference type="InterPro" id="IPR038157">
    <property type="entry name" value="FeoA_core_dom"/>
</dbReference>
<dbReference type="SMART" id="SM00899">
    <property type="entry name" value="FeoA"/>
    <property type="match status" value="1"/>
</dbReference>
<name>A0A5K7YFG0_9BACT</name>
<dbReference type="Gene3D" id="2.30.30.90">
    <property type="match status" value="1"/>
</dbReference>
<dbReference type="InterPro" id="IPR008988">
    <property type="entry name" value="Transcriptional_repressor_C"/>
</dbReference>
<accession>A0A5K7YFG0</accession>
<proteinExistence type="predicted"/>
<dbReference type="KEGG" id="dalk:DSCA_16960"/>
<feature type="domain" description="Ferrous iron transporter FeoA-like" evidence="2">
    <location>
        <begin position="4"/>
        <end position="76"/>
    </location>
</feature>
<dbReference type="Proteomes" id="UP000427906">
    <property type="component" value="Chromosome"/>
</dbReference>
<dbReference type="SUPFAM" id="SSF50037">
    <property type="entry name" value="C-terminal domain of transcriptional repressors"/>
    <property type="match status" value="1"/>
</dbReference>
<gene>
    <name evidence="3" type="ORF">DSCA_16960</name>
</gene>
<evidence type="ECO:0000256" key="1">
    <source>
        <dbReference type="ARBA" id="ARBA00023004"/>
    </source>
</evidence>
<keyword evidence="4" id="KW-1185">Reference proteome</keyword>
<dbReference type="GO" id="GO:0046914">
    <property type="term" value="F:transition metal ion binding"/>
    <property type="evidence" value="ECO:0007669"/>
    <property type="project" value="InterPro"/>
</dbReference>
<dbReference type="InterPro" id="IPR007167">
    <property type="entry name" value="Fe-transptr_FeoA-like"/>
</dbReference>